<keyword evidence="4 10" id="KW-0479">Metal-binding</keyword>
<reference evidence="11 12" key="1">
    <citation type="journal article" date="2018" name="Genome Biol. Evol.">
        <title>Multiple Roots of Fruiting Body Formation in Amoebozoa.</title>
        <authorList>
            <person name="Hillmann F."/>
            <person name="Forbes G."/>
            <person name="Novohradska S."/>
            <person name="Ferling I."/>
            <person name="Riege K."/>
            <person name="Groth M."/>
            <person name="Westermann M."/>
            <person name="Marz M."/>
            <person name="Spaller T."/>
            <person name="Winckler T."/>
            <person name="Schaap P."/>
            <person name="Glockner G."/>
        </authorList>
    </citation>
    <scope>NUCLEOTIDE SEQUENCE [LARGE SCALE GENOMIC DNA]</scope>
    <source>
        <strain evidence="11 12">Jena</strain>
    </source>
</reference>
<dbReference type="InterPro" id="IPR038567">
    <property type="entry name" value="T_Elf1_sf"/>
</dbReference>
<dbReference type="AlphaFoldDB" id="A0A2P6NAD6"/>
<comment type="caution">
    <text evidence="11">The sequence shown here is derived from an EMBL/GenBank/DDBJ whole genome shotgun (WGS) entry which is preliminary data.</text>
</comment>
<dbReference type="EMBL" id="MDYQ01000135">
    <property type="protein sequence ID" value="PRP80916.1"/>
    <property type="molecule type" value="Genomic_DNA"/>
</dbReference>
<dbReference type="SUPFAM" id="SSF57783">
    <property type="entry name" value="Zinc beta-ribbon"/>
    <property type="match status" value="1"/>
</dbReference>
<keyword evidence="7 10" id="KW-0805">Transcription regulation</keyword>
<evidence type="ECO:0000256" key="3">
    <source>
        <dbReference type="ARBA" id="ARBA00009730"/>
    </source>
</evidence>
<accession>A0A2P6NAD6</accession>
<evidence type="ECO:0000313" key="12">
    <source>
        <dbReference type="Proteomes" id="UP000241769"/>
    </source>
</evidence>
<dbReference type="FunFam" id="2.20.25.190:FF:000001">
    <property type="entry name" value="Transcription elongation factor 1 homolog"/>
    <property type="match status" value="1"/>
</dbReference>
<keyword evidence="12" id="KW-1185">Reference proteome</keyword>
<proteinExistence type="inferred from homology"/>
<evidence type="ECO:0000256" key="7">
    <source>
        <dbReference type="ARBA" id="ARBA00023015"/>
    </source>
</evidence>
<dbReference type="OrthoDB" id="445983at2759"/>
<comment type="subcellular location">
    <subcellularLocation>
        <location evidence="2 10">Nucleus</location>
    </subcellularLocation>
</comment>
<dbReference type="GO" id="GO:0000993">
    <property type="term" value="F:RNA polymerase II complex binding"/>
    <property type="evidence" value="ECO:0007669"/>
    <property type="project" value="TreeGrafter"/>
</dbReference>
<dbReference type="InParanoid" id="A0A2P6NAD6"/>
<dbReference type="Proteomes" id="UP000241769">
    <property type="component" value="Unassembled WGS sequence"/>
</dbReference>
<sequence>MGGRKSRKAAPKKAAQTVPTIFDCPFCNNEKAVEAKLDKGRNIGTVRCSVCDSNFQMLIHDLHDPIDIYSEWVDRCHEENSNRRG</sequence>
<keyword evidence="6 10" id="KW-0862">Zinc</keyword>
<evidence type="ECO:0000256" key="10">
    <source>
        <dbReference type="RuleBase" id="RU364033"/>
    </source>
</evidence>
<dbReference type="PANTHER" id="PTHR20934:SF0">
    <property type="entry name" value="TRANSCRIPTION ELONGATION FACTOR 1 HOMOLOG"/>
    <property type="match status" value="1"/>
</dbReference>
<comment type="function">
    <text evidence="1 10">Transcription elongation factor implicated in the maintenance of proper chromatin structure in actively transcribed regions.</text>
</comment>
<organism evidence="11 12">
    <name type="scientific">Planoprotostelium fungivorum</name>
    <dbReference type="NCBI Taxonomy" id="1890364"/>
    <lineage>
        <taxon>Eukaryota</taxon>
        <taxon>Amoebozoa</taxon>
        <taxon>Evosea</taxon>
        <taxon>Variosea</taxon>
        <taxon>Cavosteliida</taxon>
        <taxon>Cavosteliaceae</taxon>
        <taxon>Planoprotostelium</taxon>
    </lineage>
</organism>
<name>A0A2P6NAD6_9EUKA</name>
<evidence type="ECO:0000256" key="4">
    <source>
        <dbReference type="ARBA" id="ARBA00022723"/>
    </source>
</evidence>
<keyword evidence="8 10" id="KW-0804">Transcription</keyword>
<gene>
    <name evidence="11" type="ORF">PROFUN_11357</name>
</gene>
<dbReference type="GO" id="GO:0008023">
    <property type="term" value="C:transcription elongation factor complex"/>
    <property type="evidence" value="ECO:0007669"/>
    <property type="project" value="TreeGrafter"/>
</dbReference>
<dbReference type="STRING" id="1890364.A0A2P6NAD6"/>
<keyword evidence="5 10" id="KW-0863">Zinc-finger</keyword>
<keyword evidence="9 10" id="KW-0539">Nucleus</keyword>
<protein>
    <recommendedName>
        <fullName evidence="10">Transcription elongation factor 1 homolog</fullName>
    </recommendedName>
</protein>
<dbReference type="FunCoup" id="A0A2P6NAD6">
    <property type="interactions" value="544"/>
</dbReference>
<dbReference type="GO" id="GO:0006368">
    <property type="term" value="P:transcription elongation by RNA polymerase II"/>
    <property type="evidence" value="ECO:0007669"/>
    <property type="project" value="TreeGrafter"/>
</dbReference>
<evidence type="ECO:0000256" key="8">
    <source>
        <dbReference type="ARBA" id="ARBA00023163"/>
    </source>
</evidence>
<dbReference type="Gene3D" id="2.20.25.190">
    <property type="match status" value="1"/>
</dbReference>
<dbReference type="GO" id="GO:0008270">
    <property type="term" value="F:zinc ion binding"/>
    <property type="evidence" value="ECO:0007669"/>
    <property type="project" value="UniProtKB-KW"/>
</dbReference>
<evidence type="ECO:0000256" key="6">
    <source>
        <dbReference type="ARBA" id="ARBA00022833"/>
    </source>
</evidence>
<evidence type="ECO:0000256" key="1">
    <source>
        <dbReference type="ARBA" id="ARBA00003357"/>
    </source>
</evidence>
<dbReference type="PANTHER" id="PTHR20934">
    <property type="entry name" value="TRANSCRIPTION ELONGATION FACTOR 1 HOMOLOG"/>
    <property type="match status" value="1"/>
</dbReference>
<evidence type="ECO:0000256" key="2">
    <source>
        <dbReference type="ARBA" id="ARBA00004123"/>
    </source>
</evidence>
<evidence type="ECO:0000256" key="9">
    <source>
        <dbReference type="ARBA" id="ARBA00023242"/>
    </source>
</evidence>
<evidence type="ECO:0000313" key="11">
    <source>
        <dbReference type="EMBL" id="PRP80916.1"/>
    </source>
</evidence>
<comment type="similarity">
    <text evidence="3 10">Belongs to the ELOF1 family.</text>
</comment>
<evidence type="ECO:0000256" key="5">
    <source>
        <dbReference type="ARBA" id="ARBA00022771"/>
    </source>
</evidence>
<dbReference type="InterPro" id="IPR007808">
    <property type="entry name" value="Elf1"/>
</dbReference>
<dbReference type="Pfam" id="PF05129">
    <property type="entry name" value="Zn_ribbon_Elf1"/>
    <property type="match status" value="1"/>
</dbReference>